<dbReference type="RefSeq" id="WP_054730573.1">
    <property type="nucleotide sequence ID" value="NZ_CP012898.1"/>
</dbReference>
<name>A0A0P0D0L8_9FLAO</name>
<dbReference type="PATRIC" id="fig|1736674.3.peg.3212"/>
<evidence type="ECO:0000313" key="3">
    <source>
        <dbReference type="Proteomes" id="UP000057981"/>
    </source>
</evidence>
<dbReference type="Proteomes" id="UP000057981">
    <property type="component" value="Chromosome"/>
</dbReference>
<dbReference type="STRING" id="1736674.APS56_15695"/>
<dbReference type="EMBL" id="CP012898">
    <property type="protein sequence ID" value="ALJ06488.1"/>
    <property type="molecule type" value="Genomic_DNA"/>
</dbReference>
<dbReference type="AlphaFoldDB" id="A0A0P0D0L8"/>
<dbReference type="Gene3D" id="2.60.40.10">
    <property type="entry name" value="Immunoglobulins"/>
    <property type="match status" value="1"/>
</dbReference>
<dbReference type="OrthoDB" id="980944at2"/>
<accession>A0A0P0D0L8</accession>
<dbReference type="SUPFAM" id="SSF49373">
    <property type="entry name" value="Invasin/intimin cell-adhesion fragments"/>
    <property type="match status" value="1"/>
</dbReference>
<organism evidence="2 3">
    <name type="scientific">Pseudalgibacter alginicilyticus</name>
    <dbReference type="NCBI Taxonomy" id="1736674"/>
    <lineage>
        <taxon>Bacteria</taxon>
        <taxon>Pseudomonadati</taxon>
        <taxon>Bacteroidota</taxon>
        <taxon>Flavobacteriia</taxon>
        <taxon>Flavobacteriales</taxon>
        <taxon>Flavobacteriaceae</taxon>
        <taxon>Pseudalgibacter</taxon>
    </lineage>
</organism>
<reference evidence="2 3" key="1">
    <citation type="submission" date="2015-10" db="EMBL/GenBank/DDBJ databases">
        <authorList>
            <person name="Gilbert D.G."/>
        </authorList>
    </citation>
    <scope>NUCLEOTIDE SEQUENCE [LARGE SCALE GENOMIC DNA]</scope>
    <source>
        <strain evidence="3">HZ-22</strain>
    </source>
</reference>
<keyword evidence="3" id="KW-1185">Reference proteome</keyword>
<dbReference type="InterPro" id="IPR013783">
    <property type="entry name" value="Ig-like_fold"/>
</dbReference>
<dbReference type="KEGG" id="ahz:APS56_15695"/>
<sequence length="405" mass="45268">MPLKNTYLFIFILVLISLFANAQPNSPSNNIKLLTSQSTFEVGNTIILKFSTSKTEKPLLYCSSSYGSTLVSASLKNNTLNYSIPKNIIKKTGVINWTLLNRNASLSGNLNIKPKQEVTTMETYIGPPSIVAGGTDYTMLVIIPTDSLDNPIVENTLVNVKHQFLDSEKNNTVFTKNLIAYKNIYSKKESGRMLVSSESLGINSKEFTVNIGAAIPTDFKIYATRPHDYADGNQITTFSTSIIKDKQNNVVSDGTFVTFYITNQQQNILKTTGTTIEGVAHAKIIHPDYANNWNIKAYIDGMAESQSILLTYKQAIQDFEVSFSNKNRVITVGPLQSFMSQMIPDGLHVKLNIYKDDLLINTILKTSFNGYVNFNLKPAIYKNDHYKFSIETAGKTKKINIKKLW</sequence>
<evidence type="ECO:0000313" key="2">
    <source>
        <dbReference type="EMBL" id="ALJ06488.1"/>
    </source>
</evidence>
<gene>
    <name evidence="2" type="ORF">APS56_15695</name>
</gene>
<evidence type="ECO:0000256" key="1">
    <source>
        <dbReference type="SAM" id="SignalP"/>
    </source>
</evidence>
<dbReference type="InterPro" id="IPR008964">
    <property type="entry name" value="Invasin/intimin_cell_adhesion"/>
</dbReference>
<feature type="chain" id="PRO_5006043157" evidence="1">
    <location>
        <begin position="23"/>
        <end position="405"/>
    </location>
</feature>
<protein>
    <submittedName>
        <fullName evidence="2">Uncharacterized protein</fullName>
    </submittedName>
</protein>
<feature type="signal peptide" evidence="1">
    <location>
        <begin position="1"/>
        <end position="22"/>
    </location>
</feature>
<keyword evidence="1" id="KW-0732">Signal</keyword>
<proteinExistence type="predicted"/>